<feature type="domain" description="HTH lysR-type" evidence="5">
    <location>
        <begin position="1"/>
        <end position="60"/>
    </location>
</feature>
<dbReference type="PANTHER" id="PTHR30419">
    <property type="entry name" value="HTH-TYPE TRANSCRIPTIONAL REGULATOR YBHD"/>
    <property type="match status" value="1"/>
</dbReference>
<evidence type="ECO:0000313" key="7">
    <source>
        <dbReference type="Proteomes" id="UP001525968"/>
    </source>
</evidence>
<dbReference type="PANTHER" id="PTHR30419:SF8">
    <property type="entry name" value="NITROGEN ASSIMILATION TRANSCRIPTIONAL ACTIVATOR-RELATED"/>
    <property type="match status" value="1"/>
</dbReference>
<dbReference type="Gene3D" id="3.40.190.290">
    <property type="match status" value="1"/>
</dbReference>
<dbReference type="Gene3D" id="1.10.10.10">
    <property type="entry name" value="Winged helix-like DNA-binding domain superfamily/Winged helix DNA-binding domain"/>
    <property type="match status" value="1"/>
</dbReference>
<organism evidence="6 7">
    <name type="scientific">Acidovorax bellezanensis</name>
    <dbReference type="NCBI Taxonomy" id="2976702"/>
    <lineage>
        <taxon>Bacteria</taxon>
        <taxon>Pseudomonadati</taxon>
        <taxon>Pseudomonadota</taxon>
        <taxon>Betaproteobacteria</taxon>
        <taxon>Burkholderiales</taxon>
        <taxon>Comamonadaceae</taxon>
        <taxon>Acidovorax</taxon>
    </lineage>
</organism>
<keyword evidence="4" id="KW-0804">Transcription</keyword>
<sequence length="310" mass="34014">MDLHLRDLRYFETAAELGHFGQAAEQLARSQPALTKCIQRLEEAFGSPLFEREGRGVRLTPVGEMLLGRARMLRNTAQEVVRQVQEFAEGHAGHVRIGSGPVAADHLLPEVCSLALEGGYKTTISIVVGPSWELREQLREGKIDLLIGLTIDGDPTTVSYPILEDVVVVAASGTHPVFQQPHITMESLLAYPWALPARNIPSRQWLDMVFSSQGLATPSVQIEASSIALLPRMIARTHLLSFVSRNTLDLLEGDHLQEVRLEATTLRRKLGVTVRRTGELSPAAQRIVALLRARGAAMVHAPQGRAAARE</sequence>
<evidence type="ECO:0000313" key="6">
    <source>
        <dbReference type="EMBL" id="MCT9812308.1"/>
    </source>
</evidence>
<evidence type="ECO:0000256" key="1">
    <source>
        <dbReference type="ARBA" id="ARBA00009437"/>
    </source>
</evidence>
<comment type="similarity">
    <text evidence="1">Belongs to the LysR transcriptional regulatory family.</text>
</comment>
<dbReference type="SUPFAM" id="SSF46785">
    <property type="entry name" value="Winged helix' DNA-binding domain"/>
    <property type="match status" value="1"/>
</dbReference>
<dbReference type="Pfam" id="PF00126">
    <property type="entry name" value="HTH_1"/>
    <property type="match status" value="1"/>
</dbReference>
<evidence type="ECO:0000256" key="4">
    <source>
        <dbReference type="ARBA" id="ARBA00023163"/>
    </source>
</evidence>
<evidence type="ECO:0000259" key="5">
    <source>
        <dbReference type="PROSITE" id="PS50931"/>
    </source>
</evidence>
<keyword evidence="7" id="KW-1185">Reference proteome</keyword>
<dbReference type="RefSeq" id="WP_261501558.1">
    <property type="nucleotide sequence ID" value="NZ_JAODYH010000008.1"/>
</dbReference>
<keyword evidence="3" id="KW-0238">DNA-binding</keyword>
<dbReference type="EMBL" id="JAODYH010000008">
    <property type="protein sequence ID" value="MCT9812308.1"/>
    <property type="molecule type" value="Genomic_DNA"/>
</dbReference>
<keyword evidence="2" id="KW-0805">Transcription regulation</keyword>
<accession>A0ABT2PPC7</accession>
<dbReference type="InterPro" id="IPR000847">
    <property type="entry name" value="LysR_HTH_N"/>
</dbReference>
<dbReference type="InterPro" id="IPR050950">
    <property type="entry name" value="HTH-type_LysR_regulators"/>
</dbReference>
<gene>
    <name evidence="6" type="ORF">N0K08_16820</name>
</gene>
<dbReference type="PRINTS" id="PR00039">
    <property type="entry name" value="HTHLYSR"/>
</dbReference>
<dbReference type="InterPro" id="IPR005119">
    <property type="entry name" value="LysR_subst-bd"/>
</dbReference>
<dbReference type="Pfam" id="PF03466">
    <property type="entry name" value="LysR_substrate"/>
    <property type="match status" value="1"/>
</dbReference>
<evidence type="ECO:0000256" key="2">
    <source>
        <dbReference type="ARBA" id="ARBA00023015"/>
    </source>
</evidence>
<dbReference type="Proteomes" id="UP001525968">
    <property type="component" value="Unassembled WGS sequence"/>
</dbReference>
<name>A0ABT2PPC7_9BURK</name>
<dbReference type="InterPro" id="IPR036388">
    <property type="entry name" value="WH-like_DNA-bd_sf"/>
</dbReference>
<dbReference type="PROSITE" id="PS50931">
    <property type="entry name" value="HTH_LYSR"/>
    <property type="match status" value="1"/>
</dbReference>
<protein>
    <submittedName>
        <fullName evidence="6">LysR family transcriptional regulator</fullName>
    </submittedName>
</protein>
<evidence type="ECO:0000256" key="3">
    <source>
        <dbReference type="ARBA" id="ARBA00023125"/>
    </source>
</evidence>
<proteinExistence type="inferred from homology"/>
<dbReference type="InterPro" id="IPR036390">
    <property type="entry name" value="WH_DNA-bd_sf"/>
</dbReference>
<reference evidence="6 7" key="1">
    <citation type="submission" date="2022-09" db="EMBL/GenBank/DDBJ databases">
        <title>Draft genome of isolate Be4.</title>
        <authorList>
            <person name="Sanchez-Castro I."/>
            <person name="Martinez-Rodriguez P."/>
            <person name="Descostes M."/>
            <person name="Merroun M."/>
        </authorList>
    </citation>
    <scope>NUCLEOTIDE SEQUENCE [LARGE SCALE GENOMIC DNA]</scope>
    <source>
        <strain evidence="6 7">Be4</strain>
    </source>
</reference>
<comment type="caution">
    <text evidence="6">The sequence shown here is derived from an EMBL/GenBank/DDBJ whole genome shotgun (WGS) entry which is preliminary data.</text>
</comment>
<dbReference type="SUPFAM" id="SSF53850">
    <property type="entry name" value="Periplasmic binding protein-like II"/>
    <property type="match status" value="1"/>
</dbReference>